<feature type="transmembrane region" description="Helical" evidence="1">
    <location>
        <begin position="15"/>
        <end position="35"/>
    </location>
</feature>
<feature type="transmembrane region" description="Helical" evidence="1">
    <location>
        <begin position="136"/>
        <end position="158"/>
    </location>
</feature>
<sequence>MGTPPTHALKMPRAFFGRVILGASMIAFGVEYALAGHPLDGLPPLPWFSPMPGTLALVLSILLPVLGVALLARFRIRESSFILGIVLMAGASQHLLHLTDVLHDPMARNRFLIPVALACAAFVLCRLAVQTERNYLFLAARALFAFILISFGINHFLYAGLFAAQLPDNIILHLICVRFSGACFIAAGLGILSGYLARPAALLLGIMFTIWFFVLDVPAIRADRLDANARIHGEVVLALVGAALLMATSPKVPSLHEDVGIDRMSRGGR</sequence>
<feature type="transmembrane region" description="Helical" evidence="1">
    <location>
        <begin position="170"/>
        <end position="192"/>
    </location>
</feature>
<accession>A0A1H6B4D7</accession>
<dbReference type="AlphaFoldDB" id="A0A1H6B4D7"/>
<dbReference type="Proteomes" id="UP000236728">
    <property type="component" value="Unassembled WGS sequence"/>
</dbReference>
<feature type="transmembrane region" description="Helical" evidence="1">
    <location>
        <begin position="199"/>
        <end position="217"/>
    </location>
</feature>
<feature type="transmembrane region" description="Helical" evidence="1">
    <location>
        <begin position="111"/>
        <end position="129"/>
    </location>
</feature>
<feature type="transmembrane region" description="Helical" evidence="1">
    <location>
        <begin position="55"/>
        <end position="74"/>
    </location>
</feature>
<evidence type="ECO:0008006" key="4">
    <source>
        <dbReference type="Google" id="ProtNLM"/>
    </source>
</evidence>
<keyword evidence="1" id="KW-1133">Transmembrane helix</keyword>
<dbReference type="RefSeq" id="WP_103934366.1">
    <property type="nucleotide sequence ID" value="NZ_FNVA01000006.1"/>
</dbReference>
<keyword evidence="3" id="KW-1185">Reference proteome</keyword>
<name>A0A1H6B4D7_9BACT</name>
<keyword evidence="1" id="KW-0472">Membrane</keyword>
<evidence type="ECO:0000313" key="2">
    <source>
        <dbReference type="EMBL" id="SEG55703.1"/>
    </source>
</evidence>
<reference evidence="2 3" key="1">
    <citation type="submission" date="2016-10" db="EMBL/GenBank/DDBJ databases">
        <authorList>
            <person name="de Groot N.N."/>
        </authorList>
    </citation>
    <scope>NUCLEOTIDE SEQUENCE [LARGE SCALE GENOMIC DNA]</scope>
    <source>
        <strain evidence="2 3">DSM 22489</strain>
    </source>
</reference>
<organism evidence="2 3">
    <name type="scientific">Bryocella elongata</name>
    <dbReference type="NCBI Taxonomy" id="863522"/>
    <lineage>
        <taxon>Bacteria</taxon>
        <taxon>Pseudomonadati</taxon>
        <taxon>Acidobacteriota</taxon>
        <taxon>Terriglobia</taxon>
        <taxon>Terriglobales</taxon>
        <taxon>Acidobacteriaceae</taxon>
        <taxon>Bryocella</taxon>
    </lineage>
</organism>
<dbReference type="EMBL" id="FNVA01000006">
    <property type="protein sequence ID" value="SEG55703.1"/>
    <property type="molecule type" value="Genomic_DNA"/>
</dbReference>
<keyword evidence="1" id="KW-0812">Transmembrane</keyword>
<gene>
    <name evidence="2" type="ORF">SAMN05421819_3516</name>
</gene>
<evidence type="ECO:0000313" key="3">
    <source>
        <dbReference type="Proteomes" id="UP000236728"/>
    </source>
</evidence>
<protein>
    <recommendedName>
        <fullName evidence="4">DoxX protein</fullName>
    </recommendedName>
</protein>
<proteinExistence type="predicted"/>
<evidence type="ECO:0000256" key="1">
    <source>
        <dbReference type="SAM" id="Phobius"/>
    </source>
</evidence>
<feature type="transmembrane region" description="Helical" evidence="1">
    <location>
        <begin position="81"/>
        <end position="99"/>
    </location>
</feature>